<feature type="compositionally biased region" description="Low complexity" evidence="1">
    <location>
        <begin position="22"/>
        <end position="34"/>
    </location>
</feature>
<protein>
    <submittedName>
        <fullName evidence="2">Uncharacterized protein</fullName>
    </submittedName>
</protein>
<feature type="region of interest" description="Disordered" evidence="1">
    <location>
        <begin position="1"/>
        <end position="59"/>
    </location>
</feature>
<evidence type="ECO:0000256" key="1">
    <source>
        <dbReference type="SAM" id="MobiDB-lite"/>
    </source>
</evidence>
<name>A0AAV7VHF4_PLEWA</name>
<reference evidence="2" key="1">
    <citation type="journal article" date="2022" name="bioRxiv">
        <title>Sequencing and chromosome-scale assembly of the giantPleurodeles waltlgenome.</title>
        <authorList>
            <person name="Brown T."/>
            <person name="Elewa A."/>
            <person name="Iarovenko S."/>
            <person name="Subramanian E."/>
            <person name="Araus A.J."/>
            <person name="Petzold A."/>
            <person name="Susuki M."/>
            <person name="Suzuki K.-i.T."/>
            <person name="Hayashi T."/>
            <person name="Toyoda A."/>
            <person name="Oliveira C."/>
            <person name="Osipova E."/>
            <person name="Leigh N.D."/>
            <person name="Simon A."/>
            <person name="Yun M.H."/>
        </authorList>
    </citation>
    <scope>NUCLEOTIDE SEQUENCE</scope>
    <source>
        <strain evidence="2">20211129_DDA</strain>
        <tissue evidence="2">Liver</tissue>
    </source>
</reference>
<evidence type="ECO:0000313" key="3">
    <source>
        <dbReference type="Proteomes" id="UP001066276"/>
    </source>
</evidence>
<sequence length="102" mass="11078">MSRSRCVDGDRGQNPNNCSGASRTSPLLLTAPLAGPLPGPGRPEHGRHPDSSASRPESLYESLDSLRGRVFLRRLIRALRHLPRGFESPEAGFSVGEPLCEF</sequence>
<comment type="caution">
    <text evidence="2">The sequence shown here is derived from an EMBL/GenBank/DDBJ whole genome shotgun (WGS) entry which is preliminary data.</text>
</comment>
<evidence type="ECO:0000313" key="2">
    <source>
        <dbReference type="EMBL" id="KAJ1199449.1"/>
    </source>
</evidence>
<dbReference type="AlphaFoldDB" id="A0AAV7VHF4"/>
<keyword evidence="3" id="KW-1185">Reference proteome</keyword>
<organism evidence="2 3">
    <name type="scientific">Pleurodeles waltl</name>
    <name type="common">Iberian ribbed newt</name>
    <dbReference type="NCBI Taxonomy" id="8319"/>
    <lineage>
        <taxon>Eukaryota</taxon>
        <taxon>Metazoa</taxon>
        <taxon>Chordata</taxon>
        <taxon>Craniata</taxon>
        <taxon>Vertebrata</taxon>
        <taxon>Euteleostomi</taxon>
        <taxon>Amphibia</taxon>
        <taxon>Batrachia</taxon>
        <taxon>Caudata</taxon>
        <taxon>Salamandroidea</taxon>
        <taxon>Salamandridae</taxon>
        <taxon>Pleurodelinae</taxon>
        <taxon>Pleurodeles</taxon>
    </lineage>
</organism>
<proteinExistence type="predicted"/>
<feature type="compositionally biased region" description="Basic and acidic residues" evidence="1">
    <location>
        <begin position="1"/>
        <end position="11"/>
    </location>
</feature>
<dbReference type="Proteomes" id="UP001066276">
    <property type="component" value="Chromosome 2_1"/>
</dbReference>
<gene>
    <name evidence="2" type="ORF">NDU88_003283</name>
</gene>
<dbReference type="EMBL" id="JANPWB010000003">
    <property type="protein sequence ID" value="KAJ1199449.1"/>
    <property type="molecule type" value="Genomic_DNA"/>
</dbReference>
<accession>A0AAV7VHF4</accession>